<keyword evidence="2" id="KW-1134">Transmembrane beta strand</keyword>
<organism evidence="4 5">
    <name type="scientific">Niastella vici</name>
    <dbReference type="NCBI Taxonomy" id="1703345"/>
    <lineage>
        <taxon>Bacteria</taxon>
        <taxon>Pseudomonadati</taxon>
        <taxon>Bacteroidota</taxon>
        <taxon>Chitinophagia</taxon>
        <taxon>Chitinophagales</taxon>
        <taxon>Chitinophagaceae</taxon>
        <taxon>Niastella</taxon>
    </lineage>
</organism>
<dbReference type="RefSeq" id="WP_081155565.1">
    <property type="nucleotide sequence ID" value="NZ_LVYD01000113.1"/>
</dbReference>
<evidence type="ECO:0008006" key="6">
    <source>
        <dbReference type="Google" id="ProtNLM"/>
    </source>
</evidence>
<proteinExistence type="inferred from homology"/>
<dbReference type="InterPro" id="IPR013783">
    <property type="entry name" value="Ig-like_fold"/>
</dbReference>
<dbReference type="SUPFAM" id="SSF49464">
    <property type="entry name" value="Carboxypeptidase regulatory domain-like"/>
    <property type="match status" value="1"/>
</dbReference>
<dbReference type="Gene3D" id="2.60.40.10">
    <property type="entry name" value="Immunoglobulins"/>
    <property type="match status" value="1"/>
</dbReference>
<dbReference type="AlphaFoldDB" id="A0A1V9FHI6"/>
<dbReference type="STRING" id="1703345.A3860_08520"/>
<dbReference type="EMBL" id="LVYD01000113">
    <property type="protein sequence ID" value="OQP57666.1"/>
    <property type="molecule type" value="Genomic_DNA"/>
</dbReference>
<feature type="chain" id="PRO_5010697817" description="TonB-dependent receptor plug domain-containing protein" evidence="3">
    <location>
        <begin position="22"/>
        <end position="234"/>
    </location>
</feature>
<sequence>MKKLAAFVTLFLSMLCQFTTAQLTIAGNIANENRQSFPYVVVCMRNGNSLIGSTMSDSTGHYRFQNIKKGNYYLLISHRSYRDSVIPIHLLADTVINLQLVNEKMLQQVEVTGKKPLIQMEIDRLRFNVTGTDLVAGNNIWDVIEKTPLVTISSDGTIQISGTSGAVIYINNKKKVLSSAALRSYLSSMPADNLEAIEVITTPSSKYDAEGGGGILNIVTKKKKEDGLMRTEKS</sequence>
<dbReference type="PANTHER" id="PTHR30069:SF29">
    <property type="entry name" value="HEMOGLOBIN AND HEMOGLOBIN-HAPTOGLOBIN-BINDING PROTEIN 1-RELATED"/>
    <property type="match status" value="1"/>
</dbReference>
<dbReference type="InterPro" id="IPR008969">
    <property type="entry name" value="CarboxyPept-like_regulatory"/>
</dbReference>
<dbReference type="InterPro" id="IPR039426">
    <property type="entry name" value="TonB-dep_rcpt-like"/>
</dbReference>
<evidence type="ECO:0000256" key="3">
    <source>
        <dbReference type="SAM" id="SignalP"/>
    </source>
</evidence>
<evidence type="ECO:0000313" key="4">
    <source>
        <dbReference type="EMBL" id="OQP57666.1"/>
    </source>
</evidence>
<dbReference type="GO" id="GO:0044718">
    <property type="term" value="P:siderophore transmembrane transport"/>
    <property type="evidence" value="ECO:0007669"/>
    <property type="project" value="TreeGrafter"/>
</dbReference>
<dbReference type="SUPFAM" id="SSF56935">
    <property type="entry name" value="Porins"/>
    <property type="match status" value="1"/>
</dbReference>
<evidence type="ECO:0000256" key="2">
    <source>
        <dbReference type="PROSITE-ProRule" id="PRU01360"/>
    </source>
</evidence>
<reference evidence="4 5" key="1">
    <citation type="submission" date="2016-03" db="EMBL/GenBank/DDBJ databases">
        <title>Niastella vici sp. nov., isolated from farmland soil.</title>
        <authorList>
            <person name="Chen L."/>
            <person name="Wang D."/>
            <person name="Yang S."/>
            <person name="Wang G."/>
        </authorList>
    </citation>
    <scope>NUCLEOTIDE SEQUENCE [LARGE SCALE GENOMIC DNA]</scope>
    <source>
        <strain evidence="4 5">DJ57</strain>
    </source>
</reference>
<dbReference type="Pfam" id="PF13620">
    <property type="entry name" value="CarboxypepD_reg"/>
    <property type="match status" value="1"/>
</dbReference>
<evidence type="ECO:0000256" key="1">
    <source>
        <dbReference type="ARBA" id="ARBA00022729"/>
    </source>
</evidence>
<keyword evidence="5" id="KW-1185">Reference proteome</keyword>
<dbReference type="PANTHER" id="PTHR30069">
    <property type="entry name" value="TONB-DEPENDENT OUTER MEMBRANE RECEPTOR"/>
    <property type="match status" value="1"/>
</dbReference>
<accession>A0A1V9FHI6</accession>
<name>A0A1V9FHI6_9BACT</name>
<keyword evidence="1 3" id="KW-0732">Signal</keyword>
<keyword evidence="2" id="KW-0998">Cell outer membrane</keyword>
<protein>
    <recommendedName>
        <fullName evidence="6">TonB-dependent receptor plug domain-containing protein</fullName>
    </recommendedName>
</protein>
<dbReference type="GO" id="GO:0009279">
    <property type="term" value="C:cell outer membrane"/>
    <property type="evidence" value="ECO:0007669"/>
    <property type="project" value="UniProtKB-SubCell"/>
</dbReference>
<dbReference type="Gene3D" id="2.170.130.10">
    <property type="entry name" value="TonB-dependent receptor, plug domain"/>
    <property type="match status" value="1"/>
</dbReference>
<dbReference type="InterPro" id="IPR037066">
    <property type="entry name" value="Plug_dom_sf"/>
</dbReference>
<comment type="caution">
    <text evidence="4">The sequence shown here is derived from an EMBL/GenBank/DDBJ whole genome shotgun (WGS) entry which is preliminary data.</text>
</comment>
<evidence type="ECO:0000313" key="5">
    <source>
        <dbReference type="Proteomes" id="UP000192796"/>
    </source>
</evidence>
<dbReference type="Proteomes" id="UP000192796">
    <property type="component" value="Unassembled WGS sequence"/>
</dbReference>
<comment type="similarity">
    <text evidence="2">Belongs to the TonB-dependent receptor family.</text>
</comment>
<dbReference type="OrthoDB" id="905812at2"/>
<keyword evidence="2" id="KW-0812">Transmembrane</keyword>
<feature type="signal peptide" evidence="3">
    <location>
        <begin position="1"/>
        <end position="21"/>
    </location>
</feature>
<dbReference type="GO" id="GO:0015344">
    <property type="term" value="F:siderophore uptake transmembrane transporter activity"/>
    <property type="evidence" value="ECO:0007669"/>
    <property type="project" value="TreeGrafter"/>
</dbReference>
<comment type="subcellular location">
    <subcellularLocation>
        <location evidence="2">Cell outer membrane</location>
        <topology evidence="2">Multi-pass membrane protein</topology>
    </subcellularLocation>
</comment>
<gene>
    <name evidence="4" type="ORF">A3860_08520</name>
</gene>
<keyword evidence="2" id="KW-0472">Membrane</keyword>
<dbReference type="PROSITE" id="PS52016">
    <property type="entry name" value="TONB_DEPENDENT_REC_3"/>
    <property type="match status" value="1"/>
</dbReference>
<keyword evidence="2" id="KW-0813">Transport</keyword>